<organism evidence="1 2">
    <name type="scientific">candidate division TA06 bacterium DG_78</name>
    <dbReference type="NCBI Taxonomy" id="1703772"/>
    <lineage>
        <taxon>Bacteria</taxon>
        <taxon>Bacteria division TA06</taxon>
    </lineage>
</organism>
<comment type="caution">
    <text evidence="1">The sequence shown here is derived from an EMBL/GenBank/DDBJ whole genome shotgun (WGS) entry which is preliminary data.</text>
</comment>
<name>A0A0S7YH50_UNCT6</name>
<protein>
    <submittedName>
        <fullName evidence="1">Uncharacterized protein</fullName>
    </submittedName>
</protein>
<accession>A0A0S7YH50</accession>
<sequence length="99" mass="11196">MVLVSLVLLFCGADFPICTAHLSQDYTSVHYINNQYYVFWQDERFRLDEFTSAIFAARIAPDGTVIDADGKVIFNDSVFYGVDAAYDGDNFLAVFRNTC</sequence>
<reference evidence="1 2" key="1">
    <citation type="journal article" date="2015" name="Microbiome">
        <title>Genomic resolution of linkages in carbon, nitrogen, and sulfur cycling among widespread estuary sediment bacteria.</title>
        <authorList>
            <person name="Baker B.J."/>
            <person name="Lazar C.S."/>
            <person name="Teske A.P."/>
            <person name="Dick G.J."/>
        </authorList>
    </citation>
    <scope>NUCLEOTIDE SEQUENCE [LARGE SCALE GENOMIC DNA]</scope>
    <source>
        <strain evidence="1">DG_78</strain>
    </source>
</reference>
<proteinExistence type="predicted"/>
<evidence type="ECO:0000313" key="2">
    <source>
        <dbReference type="Proteomes" id="UP000051012"/>
    </source>
</evidence>
<dbReference type="AlphaFoldDB" id="A0A0S7YH50"/>
<gene>
    <name evidence="1" type="ORF">AMJ52_02290</name>
</gene>
<evidence type="ECO:0000313" key="1">
    <source>
        <dbReference type="EMBL" id="KPJ73990.1"/>
    </source>
</evidence>
<dbReference type="EMBL" id="LJNI01000019">
    <property type="protein sequence ID" value="KPJ73990.1"/>
    <property type="molecule type" value="Genomic_DNA"/>
</dbReference>
<dbReference type="Proteomes" id="UP000051012">
    <property type="component" value="Unassembled WGS sequence"/>
</dbReference>